<dbReference type="KEGG" id="mic:Mic7113_2022"/>
<feature type="domain" description="Response regulatory" evidence="4">
    <location>
        <begin position="518"/>
        <end position="634"/>
    </location>
</feature>
<feature type="domain" description="Response regulatory" evidence="4">
    <location>
        <begin position="393"/>
        <end position="509"/>
    </location>
</feature>
<evidence type="ECO:0000256" key="2">
    <source>
        <dbReference type="PROSITE-ProRule" id="PRU00169"/>
    </source>
</evidence>
<dbReference type="GO" id="GO:0000156">
    <property type="term" value="F:phosphorelay response regulator activity"/>
    <property type="evidence" value="ECO:0007669"/>
    <property type="project" value="TreeGrafter"/>
</dbReference>
<dbReference type="SUPFAM" id="SSF47226">
    <property type="entry name" value="Histidine-containing phosphotransfer domain, HPT domain"/>
    <property type="match status" value="1"/>
</dbReference>
<accession>K9WCA1</accession>
<dbReference type="InterPro" id="IPR001867">
    <property type="entry name" value="OmpR/PhoB-type_DNA-bd"/>
</dbReference>
<evidence type="ECO:0000256" key="3">
    <source>
        <dbReference type="PROSITE-ProRule" id="PRU01091"/>
    </source>
</evidence>
<evidence type="ECO:0000313" key="7">
    <source>
        <dbReference type="Proteomes" id="UP000010471"/>
    </source>
</evidence>
<feature type="domain" description="Response regulatory" evidence="4">
    <location>
        <begin position="2"/>
        <end position="116"/>
    </location>
</feature>
<dbReference type="PANTHER" id="PTHR48111:SF15">
    <property type="entry name" value="OMPR SUBFAMILY"/>
    <property type="match status" value="1"/>
</dbReference>
<dbReference type="Pfam" id="PF00072">
    <property type="entry name" value="Response_reg"/>
    <property type="match status" value="3"/>
</dbReference>
<dbReference type="PANTHER" id="PTHR48111">
    <property type="entry name" value="REGULATOR OF RPOS"/>
    <property type="match status" value="1"/>
</dbReference>
<dbReference type="InterPro" id="IPR011006">
    <property type="entry name" value="CheY-like_superfamily"/>
</dbReference>
<feature type="modified residue" description="4-aspartylphosphate" evidence="2">
    <location>
        <position position="567"/>
    </location>
</feature>
<dbReference type="Gene3D" id="3.40.50.2300">
    <property type="match status" value="3"/>
</dbReference>
<dbReference type="Gene3D" id="6.10.250.690">
    <property type="match status" value="1"/>
</dbReference>
<dbReference type="Proteomes" id="UP000010471">
    <property type="component" value="Chromosome"/>
</dbReference>
<keyword evidence="2" id="KW-0597">Phosphoprotein</keyword>
<dbReference type="GO" id="GO:0006355">
    <property type="term" value="P:regulation of DNA-templated transcription"/>
    <property type="evidence" value="ECO:0007669"/>
    <property type="project" value="InterPro"/>
</dbReference>
<dbReference type="EMBL" id="CP003630">
    <property type="protein sequence ID" value="AFZ17868.1"/>
    <property type="molecule type" value="Genomic_DNA"/>
</dbReference>
<dbReference type="InterPro" id="IPR039420">
    <property type="entry name" value="WalR-like"/>
</dbReference>
<evidence type="ECO:0000313" key="6">
    <source>
        <dbReference type="EMBL" id="AFZ17868.1"/>
    </source>
</evidence>
<dbReference type="PATRIC" id="fig|1173027.3.peg.2244"/>
<dbReference type="SMART" id="SM00448">
    <property type="entry name" value="REC"/>
    <property type="match status" value="3"/>
</dbReference>
<dbReference type="PROSITE" id="PS50110">
    <property type="entry name" value="RESPONSE_REGULATORY"/>
    <property type="match status" value="3"/>
</dbReference>
<dbReference type="HOGENOM" id="CLU_000445_11_38_3"/>
<dbReference type="Gene3D" id="1.10.10.10">
    <property type="entry name" value="Winged helix-like DNA-binding domain superfamily/Winged helix DNA-binding domain"/>
    <property type="match status" value="1"/>
</dbReference>
<dbReference type="CDD" id="cd00156">
    <property type="entry name" value="REC"/>
    <property type="match status" value="1"/>
</dbReference>
<feature type="domain" description="OmpR/PhoB-type" evidence="5">
    <location>
        <begin position="124"/>
        <end position="223"/>
    </location>
</feature>
<dbReference type="eggNOG" id="COG2204">
    <property type="taxonomic scope" value="Bacteria"/>
</dbReference>
<proteinExistence type="predicted"/>
<reference evidence="6 7" key="1">
    <citation type="submission" date="2012-06" db="EMBL/GenBank/DDBJ databases">
        <title>Finished chromosome of genome of Microcoleus sp. PCC 7113.</title>
        <authorList>
            <consortium name="US DOE Joint Genome Institute"/>
            <person name="Gugger M."/>
            <person name="Coursin T."/>
            <person name="Rippka R."/>
            <person name="Tandeau De Marsac N."/>
            <person name="Huntemann M."/>
            <person name="Wei C.-L."/>
            <person name="Han J."/>
            <person name="Detter J.C."/>
            <person name="Han C."/>
            <person name="Tapia R."/>
            <person name="Chen A."/>
            <person name="Kyrpides N."/>
            <person name="Mavromatis K."/>
            <person name="Markowitz V."/>
            <person name="Szeto E."/>
            <person name="Ivanova N."/>
            <person name="Pagani I."/>
            <person name="Pati A."/>
            <person name="Goodwin L."/>
            <person name="Nordberg H.P."/>
            <person name="Cantor M.N."/>
            <person name="Hua S.X."/>
            <person name="Woyke T."/>
            <person name="Kerfeld C.A."/>
        </authorList>
    </citation>
    <scope>NUCLEOTIDE SEQUENCE [LARGE SCALE GENOMIC DNA]</scope>
    <source>
        <strain evidence="6 7">PCC 7113</strain>
    </source>
</reference>
<dbReference type="Gene3D" id="1.20.120.160">
    <property type="entry name" value="HPT domain"/>
    <property type="match status" value="1"/>
</dbReference>
<dbReference type="RefSeq" id="WP_015182020.1">
    <property type="nucleotide sequence ID" value="NC_019738.1"/>
</dbReference>
<dbReference type="eggNOG" id="COG2198">
    <property type="taxonomic scope" value="Bacteria"/>
</dbReference>
<dbReference type="InterPro" id="IPR036641">
    <property type="entry name" value="HPT_dom_sf"/>
</dbReference>
<dbReference type="STRING" id="1173027.Mic7113_2022"/>
<dbReference type="InterPro" id="IPR008207">
    <property type="entry name" value="Sig_transdc_His_kin_Hpt_dom"/>
</dbReference>
<dbReference type="GO" id="GO:0032993">
    <property type="term" value="C:protein-DNA complex"/>
    <property type="evidence" value="ECO:0007669"/>
    <property type="project" value="TreeGrafter"/>
</dbReference>
<feature type="modified residue" description="4-aspartylphosphate" evidence="2">
    <location>
        <position position="442"/>
    </location>
</feature>
<dbReference type="Pfam" id="PF00486">
    <property type="entry name" value="Trans_reg_C"/>
    <property type="match status" value="1"/>
</dbReference>
<dbReference type="SUPFAM" id="SSF52172">
    <property type="entry name" value="CheY-like"/>
    <property type="match status" value="3"/>
</dbReference>
<evidence type="ECO:0000256" key="1">
    <source>
        <dbReference type="ARBA" id="ARBA00023125"/>
    </source>
</evidence>
<dbReference type="GO" id="GO:0005829">
    <property type="term" value="C:cytosol"/>
    <property type="evidence" value="ECO:0007669"/>
    <property type="project" value="TreeGrafter"/>
</dbReference>
<protein>
    <submittedName>
        <fullName evidence="6">Response regulator with CheY-like receiver domain and winged-helix DNA-binding domain</fullName>
    </submittedName>
</protein>
<keyword evidence="1 3" id="KW-0238">DNA-binding</keyword>
<gene>
    <name evidence="6" type="ORF">Mic7113_2022</name>
</gene>
<dbReference type="InterPro" id="IPR001789">
    <property type="entry name" value="Sig_transdc_resp-reg_receiver"/>
</dbReference>
<sequence>MKILLVEDDELVAEVLKKALIAQHYLVDLAADGQEGWELAEAFEYDLILLDLMLPKLDGLSFCKQRRAIGDRTPIVILTGQDTSTSKVISLDTGADDYIIKPFDVQELLARIRALLRRGSSNVTPVLEWDALRLDPSNCHVTYNEQLLHLTAKEYGLLELFLRNTQRIFSQSALLDHLWSFEEPPSENTVRAHIKSLRQKLKKAGAASDLLETVYGLGYRLKPREGKVSQPSAQSQVARDVSRQAPQKAEIVGTTRLDSKSATTSQISPELIVLWERSKDKYRDRINILDQAVTALVTDTLSEELRQQAQMQAHTLLGSLGSFGLMDASRLSRKIEQAFQTPNTLNQTEKEQLSKQVLALRQVLEQPMTPVESVETVPETKLHQPMTIEPKPRLLVVDDDVALALALVSEASSWGIQADIASNLSKARETLAHLRPDVVLLDLCFPESAENGFDLLTELTLEQPSVPVVVFTAQESFTQRVKVARLGGRGFLQKPVTPAQAMEAIAQVLQQSSQTEAKLLLVDDDPQLLDVVRTLLEPWGFNLTLLDNPQEFWDTLEKTAPDLLILDVEMPELSGIDLCQVVRNDPRWSELPVLFLSARTDIETIQSVFTVGADDYVSKPIVGPELVARILNRLERTKILRKLRKFIG</sequence>
<dbReference type="OrthoDB" id="442759at2"/>
<feature type="DNA-binding region" description="OmpR/PhoB-type" evidence="3">
    <location>
        <begin position="124"/>
        <end position="223"/>
    </location>
</feature>
<dbReference type="PROSITE" id="PS51755">
    <property type="entry name" value="OMPR_PHOB"/>
    <property type="match status" value="1"/>
</dbReference>
<dbReference type="GO" id="GO:0000976">
    <property type="term" value="F:transcription cis-regulatory region binding"/>
    <property type="evidence" value="ECO:0007669"/>
    <property type="project" value="TreeGrafter"/>
</dbReference>
<dbReference type="CDD" id="cd00383">
    <property type="entry name" value="trans_reg_C"/>
    <property type="match status" value="1"/>
</dbReference>
<evidence type="ECO:0000259" key="5">
    <source>
        <dbReference type="PROSITE" id="PS51755"/>
    </source>
</evidence>
<evidence type="ECO:0000259" key="4">
    <source>
        <dbReference type="PROSITE" id="PS50110"/>
    </source>
</evidence>
<organism evidence="6 7">
    <name type="scientific">Allocoleopsis franciscana PCC 7113</name>
    <dbReference type="NCBI Taxonomy" id="1173027"/>
    <lineage>
        <taxon>Bacteria</taxon>
        <taxon>Bacillati</taxon>
        <taxon>Cyanobacteriota</taxon>
        <taxon>Cyanophyceae</taxon>
        <taxon>Coleofasciculales</taxon>
        <taxon>Coleofasciculaceae</taxon>
        <taxon>Allocoleopsis</taxon>
        <taxon>Allocoleopsis franciscana</taxon>
    </lineage>
</organism>
<dbReference type="AlphaFoldDB" id="K9WCA1"/>
<dbReference type="InterPro" id="IPR036388">
    <property type="entry name" value="WH-like_DNA-bd_sf"/>
</dbReference>
<dbReference type="eggNOG" id="COG0745">
    <property type="taxonomic scope" value="Bacteria"/>
</dbReference>
<keyword evidence="7" id="KW-1185">Reference proteome</keyword>
<name>K9WCA1_9CYAN</name>
<feature type="modified residue" description="4-aspartylphosphate" evidence="2">
    <location>
        <position position="51"/>
    </location>
</feature>
<dbReference type="CDD" id="cd17574">
    <property type="entry name" value="REC_OmpR"/>
    <property type="match status" value="1"/>
</dbReference>
<dbReference type="Pfam" id="PF01627">
    <property type="entry name" value="Hpt"/>
    <property type="match status" value="1"/>
</dbReference>
<dbReference type="SMART" id="SM00862">
    <property type="entry name" value="Trans_reg_C"/>
    <property type="match status" value="1"/>
</dbReference>